<dbReference type="Gene3D" id="3.40.30.10">
    <property type="entry name" value="Glutaredoxin"/>
    <property type="match status" value="1"/>
</dbReference>
<keyword evidence="1" id="KW-0676">Redox-active center</keyword>
<dbReference type="Proteomes" id="UP000242474">
    <property type="component" value="Unassembled WGS sequence"/>
</dbReference>
<gene>
    <name evidence="2" type="ORF">COEREDRAFT_80738</name>
</gene>
<dbReference type="OrthoDB" id="60822at2759"/>
<protein>
    <recommendedName>
        <fullName evidence="4">Selenoprotein W-related protein</fullName>
    </recommendedName>
</protein>
<dbReference type="PANTHER" id="PTHR36417">
    <property type="entry name" value="SELENOPROTEIN DOMAIN PROTEIN (AFU_ORTHOLOGUE AFUA_1G05220)"/>
    <property type="match status" value="1"/>
</dbReference>
<evidence type="ECO:0000313" key="2">
    <source>
        <dbReference type="EMBL" id="PIA17017.1"/>
    </source>
</evidence>
<dbReference type="InterPro" id="IPR011893">
    <property type="entry name" value="Selenoprotein_Rdx-typ"/>
</dbReference>
<dbReference type="Pfam" id="PF10262">
    <property type="entry name" value="Rdx"/>
    <property type="match status" value="1"/>
</dbReference>
<reference evidence="2 3" key="1">
    <citation type="journal article" date="2015" name="Genome Biol. Evol.">
        <title>Phylogenomic analyses indicate that early fungi evolved digesting cell walls of algal ancestors of land plants.</title>
        <authorList>
            <person name="Chang Y."/>
            <person name="Wang S."/>
            <person name="Sekimoto S."/>
            <person name="Aerts A.L."/>
            <person name="Choi C."/>
            <person name="Clum A."/>
            <person name="LaButti K.M."/>
            <person name="Lindquist E.A."/>
            <person name="Yee Ngan C."/>
            <person name="Ohm R.A."/>
            <person name="Salamov A.A."/>
            <person name="Grigoriev I.V."/>
            <person name="Spatafora J.W."/>
            <person name="Berbee M.L."/>
        </authorList>
    </citation>
    <scope>NUCLEOTIDE SEQUENCE [LARGE SCALE GENOMIC DNA]</scope>
    <source>
        <strain evidence="2 3">NRRL 1564</strain>
    </source>
</reference>
<dbReference type="EMBL" id="KZ303496">
    <property type="protein sequence ID" value="PIA17017.1"/>
    <property type="molecule type" value="Genomic_DNA"/>
</dbReference>
<proteinExistence type="predicted"/>
<dbReference type="NCBIfam" id="TIGR02174">
    <property type="entry name" value="CXXU_selWTH"/>
    <property type="match status" value="1"/>
</dbReference>
<accession>A0A2G5BE80</accession>
<sequence>MAQELLTTFSDTLGEVALVPQKGGIFALYVDGELLFDRRTEGRFPEMKEAKQLVRNKVSPDMSLGHSDSAVKSKATTKDTALLHADSVDTHETDVCLDC</sequence>
<keyword evidence="3" id="KW-1185">Reference proteome</keyword>
<dbReference type="SUPFAM" id="SSF52833">
    <property type="entry name" value="Thioredoxin-like"/>
    <property type="match status" value="1"/>
</dbReference>
<dbReference type="PANTHER" id="PTHR36417:SF2">
    <property type="entry name" value="SELENOPROTEIN DOMAIN PROTEIN (AFU_ORTHOLOGUE AFUA_1G05220)"/>
    <property type="match status" value="1"/>
</dbReference>
<name>A0A2G5BE80_COERN</name>
<dbReference type="AlphaFoldDB" id="A0A2G5BE80"/>
<evidence type="ECO:0000313" key="3">
    <source>
        <dbReference type="Proteomes" id="UP000242474"/>
    </source>
</evidence>
<dbReference type="InterPro" id="IPR036249">
    <property type="entry name" value="Thioredoxin-like_sf"/>
</dbReference>
<evidence type="ECO:0000256" key="1">
    <source>
        <dbReference type="ARBA" id="ARBA00023284"/>
    </source>
</evidence>
<evidence type="ECO:0008006" key="4">
    <source>
        <dbReference type="Google" id="ProtNLM"/>
    </source>
</evidence>
<organism evidence="2 3">
    <name type="scientific">Coemansia reversa (strain ATCC 12441 / NRRL 1564)</name>
    <dbReference type="NCBI Taxonomy" id="763665"/>
    <lineage>
        <taxon>Eukaryota</taxon>
        <taxon>Fungi</taxon>
        <taxon>Fungi incertae sedis</taxon>
        <taxon>Zoopagomycota</taxon>
        <taxon>Kickxellomycotina</taxon>
        <taxon>Kickxellomycetes</taxon>
        <taxon>Kickxellales</taxon>
        <taxon>Kickxellaceae</taxon>
        <taxon>Coemansia</taxon>
    </lineage>
</organism>